<dbReference type="Pfam" id="PF05685">
    <property type="entry name" value="Uma2"/>
    <property type="match status" value="1"/>
</dbReference>
<proteinExistence type="predicted"/>
<dbReference type="InterPro" id="IPR012296">
    <property type="entry name" value="Nuclease_put_TT1808"/>
</dbReference>
<dbReference type="RefSeq" id="WP_190468593.1">
    <property type="nucleotide sequence ID" value="NZ_JACJPW010000062.1"/>
</dbReference>
<comment type="caution">
    <text evidence="2">The sequence shown here is derived from an EMBL/GenBank/DDBJ whole genome shotgun (WGS) entry which is preliminary data.</text>
</comment>
<dbReference type="EMBL" id="JACJPW010000062">
    <property type="protein sequence ID" value="MBD2183700.1"/>
    <property type="molecule type" value="Genomic_DNA"/>
</dbReference>
<keyword evidence="3" id="KW-1185">Reference proteome</keyword>
<dbReference type="Proteomes" id="UP000641646">
    <property type="component" value="Unassembled WGS sequence"/>
</dbReference>
<dbReference type="Gene3D" id="3.90.1570.10">
    <property type="entry name" value="tt1808, chain A"/>
    <property type="match status" value="1"/>
</dbReference>
<accession>A0A926VGY1</accession>
<dbReference type="CDD" id="cd06260">
    <property type="entry name" value="DUF820-like"/>
    <property type="match status" value="1"/>
</dbReference>
<gene>
    <name evidence="2" type="ORF">H6G03_21995</name>
</gene>
<dbReference type="PANTHER" id="PTHR47152">
    <property type="entry name" value="SLR2084 PROTEIN-RELATED"/>
    <property type="match status" value="1"/>
</dbReference>
<feature type="domain" description="Putative restriction endonuclease" evidence="1">
    <location>
        <begin position="20"/>
        <end position="157"/>
    </location>
</feature>
<evidence type="ECO:0000313" key="2">
    <source>
        <dbReference type="EMBL" id="MBD2183700.1"/>
    </source>
</evidence>
<sequence>MTVTLDKTKDQRLVHFGMSWQQFKLLQESFADSPGIRLAYYKGEIEILTLSPDHESISRMITGLLIVYFLNKNIEFNPLGSFTQEKEEEVSAQADESFAIGSSTATKPDLVVEVIFTSGSDRKLKRYQVLGVPEVWFWEDGLFRLYRLRESGYDRIERSAILPDLDIDLLARCVMMASKLEALKAFQQAIAQA</sequence>
<dbReference type="AlphaFoldDB" id="A0A926VGY1"/>
<keyword evidence="2" id="KW-0540">Nuclease</keyword>
<evidence type="ECO:0000313" key="3">
    <source>
        <dbReference type="Proteomes" id="UP000641646"/>
    </source>
</evidence>
<name>A0A926VGY1_9CYAN</name>
<protein>
    <submittedName>
        <fullName evidence="2">Uma2 family endonuclease</fullName>
    </submittedName>
</protein>
<dbReference type="InterPro" id="IPR008538">
    <property type="entry name" value="Uma2"/>
</dbReference>
<dbReference type="GO" id="GO:0004519">
    <property type="term" value="F:endonuclease activity"/>
    <property type="evidence" value="ECO:0007669"/>
    <property type="project" value="UniProtKB-KW"/>
</dbReference>
<organism evidence="2 3">
    <name type="scientific">Aerosakkonema funiforme FACHB-1375</name>
    <dbReference type="NCBI Taxonomy" id="2949571"/>
    <lineage>
        <taxon>Bacteria</taxon>
        <taxon>Bacillati</taxon>
        <taxon>Cyanobacteriota</taxon>
        <taxon>Cyanophyceae</taxon>
        <taxon>Oscillatoriophycideae</taxon>
        <taxon>Aerosakkonematales</taxon>
        <taxon>Aerosakkonemataceae</taxon>
        <taxon>Aerosakkonema</taxon>
    </lineage>
</organism>
<keyword evidence="2" id="KW-0378">Hydrolase</keyword>
<reference evidence="2" key="1">
    <citation type="journal article" date="2015" name="ISME J.">
        <title>Draft Genome Sequence of Streptomyces incarnatus NRRL8089, which Produces the Nucleoside Antibiotic Sinefungin.</title>
        <authorList>
            <person name="Oshima K."/>
            <person name="Hattori M."/>
            <person name="Shimizu H."/>
            <person name="Fukuda K."/>
            <person name="Nemoto M."/>
            <person name="Inagaki K."/>
            <person name="Tamura T."/>
        </authorList>
    </citation>
    <scope>NUCLEOTIDE SEQUENCE</scope>
    <source>
        <strain evidence="2">FACHB-1375</strain>
    </source>
</reference>
<keyword evidence="2" id="KW-0255">Endonuclease</keyword>
<dbReference type="InterPro" id="IPR011335">
    <property type="entry name" value="Restrct_endonuc-II-like"/>
</dbReference>
<evidence type="ECO:0000259" key="1">
    <source>
        <dbReference type="Pfam" id="PF05685"/>
    </source>
</evidence>
<dbReference type="SUPFAM" id="SSF52980">
    <property type="entry name" value="Restriction endonuclease-like"/>
    <property type="match status" value="1"/>
</dbReference>
<dbReference type="PANTHER" id="PTHR47152:SF4">
    <property type="entry name" value="SLR0445 PROTEIN"/>
    <property type="match status" value="1"/>
</dbReference>
<reference evidence="2" key="2">
    <citation type="submission" date="2020-08" db="EMBL/GenBank/DDBJ databases">
        <authorList>
            <person name="Chen M."/>
            <person name="Teng W."/>
            <person name="Zhao L."/>
            <person name="Hu C."/>
            <person name="Zhou Y."/>
            <person name="Han B."/>
            <person name="Song L."/>
            <person name="Shu W."/>
        </authorList>
    </citation>
    <scope>NUCLEOTIDE SEQUENCE</scope>
    <source>
        <strain evidence="2">FACHB-1375</strain>
    </source>
</reference>